<gene>
    <name evidence="3" type="ORF">VKT23_019922</name>
</gene>
<evidence type="ECO:0000313" key="4">
    <source>
        <dbReference type="Proteomes" id="UP001498398"/>
    </source>
</evidence>
<dbReference type="Pfam" id="PF12937">
    <property type="entry name" value="F-box-like"/>
    <property type="match status" value="1"/>
</dbReference>
<evidence type="ECO:0000256" key="1">
    <source>
        <dbReference type="SAM" id="Coils"/>
    </source>
</evidence>
<keyword evidence="1" id="KW-0175">Coiled coil</keyword>
<dbReference type="Proteomes" id="UP001498398">
    <property type="component" value="Unassembled WGS sequence"/>
</dbReference>
<dbReference type="InterPro" id="IPR001810">
    <property type="entry name" value="F-box_dom"/>
</dbReference>
<comment type="caution">
    <text evidence="3">The sequence shown here is derived from an EMBL/GenBank/DDBJ whole genome shotgun (WGS) entry which is preliminary data.</text>
</comment>
<proteinExistence type="predicted"/>
<name>A0ABR1IN88_9AGAR</name>
<keyword evidence="4" id="KW-1185">Reference proteome</keyword>
<feature type="coiled-coil region" evidence="1">
    <location>
        <begin position="40"/>
        <end position="74"/>
    </location>
</feature>
<feature type="domain" description="F-box" evidence="2">
    <location>
        <begin position="85"/>
        <end position="139"/>
    </location>
</feature>
<dbReference type="Gene3D" id="1.20.1280.50">
    <property type="match status" value="1"/>
</dbReference>
<evidence type="ECO:0000259" key="2">
    <source>
        <dbReference type="Pfam" id="PF12937"/>
    </source>
</evidence>
<sequence length="540" mass="61634">MSTQAPDRGPEPFKKSDILESLRSNFGTYNYDTKHVAQCLFDAEHNAKCYEDEINRLEANLVSLRNEQQRIFLRIDQYRSLLAPIRRLPPEILGGIFEICCLESKIADAMDCPVIRLSQVCAGWRKLSRSTSSLWAHITVKLDRSESSEDKIQSMLGLHLSLSGRSPLHLKLFLPYNTNTARKVIDSVVPHSRRWETIVIDAPFGMMIEPNFTRVKGNLPSLRYLELWPPTDEEDDIQTPETTTIFDAFDHAAKLQTLKLGSLDDVDNADVRITWSQINDFTLSYSGFRDTIKRVGLAHQAREVTVLHPHTLTPDEVDGDTSLLVHHMTQLSFCLDKYDTDMSCYFDRLTLPKLKTLRLFTDDDCLLPKGRYGLDRIPSLILRSKCNITSLELVNLVLDDEQIVIHLLREITSLSDLTIHERRIDDDSEKITLTTRFLQQLTINHRASTSLSFLPHLKYIDFRVRQPFDASVFVHAVQSRWIPTPEHASEMGVECLKGVRLQIVGQMEKELVDKLKPLQALRAAGLQFSFTSCDAVLASE</sequence>
<dbReference type="EMBL" id="JBANRG010000114">
    <property type="protein sequence ID" value="KAK7434919.1"/>
    <property type="molecule type" value="Genomic_DNA"/>
</dbReference>
<dbReference type="SUPFAM" id="SSF52047">
    <property type="entry name" value="RNI-like"/>
    <property type="match status" value="1"/>
</dbReference>
<protein>
    <recommendedName>
        <fullName evidence="2">F-box domain-containing protein</fullName>
    </recommendedName>
</protein>
<reference evidence="3 4" key="1">
    <citation type="submission" date="2024-01" db="EMBL/GenBank/DDBJ databases">
        <title>A draft genome for the cacao thread blight pathogen Marasmiellus scandens.</title>
        <authorList>
            <person name="Baruah I.K."/>
            <person name="Leung J."/>
            <person name="Bukari Y."/>
            <person name="Amoako-Attah I."/>
            <person name="Meinhardt L.W."/>
            <person name="Bailey B.A."/>
            <person name="Cohen S.P."/>
        </authorList>
    </citation>
    <scope>NUCLEOTIDE SEQUENCE [LARGE SCALE GENOMIC DNA]</scope>
    <source>
        <strain evidence="3 4">GH-19</strain>
    </source>
</reference>
<accession>A0ABR1IN88</accession>
<evidence type="ECO:0000313" key="3">
    <source>
        <dbReference type="EMBL" id="KAK7434919.1"/>
    </source>
</evidence>
<organism evidence="3 4">
    <name type="scientific">Marasmiellus scandens</name>
    <dbReference type="NCBI Taxonomy" id="2682957"/>
    <lineage>
        <taxon>Eukaryota</taxon>
        <taxon>Fungi</taxon>
        <taxon>Dikarya</taxon>
        <taxon>Basidiomycota</taxon>
        <taxon>Agaricomycotina</taxon>
        <taxon>Agaricomycetes</taxon>
        <taxon>Agaricomycetidae</taxon>
        <taxon>Agaricales</taxon>
        <taxon>Marasmiineae</taxon>
        <taxon>Omphalotaceae</taxon>
        <taxon>Marasmiellus</taxon>
    </lineage>
</organism>